<dbReference type="InterPro" id="IPR005586">
    <property type="entry name" value="ABC_trans_aux"/>
</dbReference>
<evidence type="ECO:0000259" key="2">
    <source>
        <dbReference type="Pfam" id="PF03886"/>
    </source>
</evidence>
<evidence type="ECO:0000313" key="3">
    <source>
        <dbReference type="EMBL" id="MBK7673969.1"/>
    </source>
</evidence>
<proteinExistence type="predicted"/>
<dbReference type="SUPFAM" id="SSF159594">
    <property type="entry name" value="XCC0632-like"/>
    <property type="match status" value="1"/>
</dbReference>
<protein>
    <submittedName>
        <fullName evidence="3">Membrane integrity-associated transporter subunit PqiC</fullName>
    </submittedName>
</protein>
<comment type="caution">
    <text evidence="3">The sequence shown here is derived from an EMBL/GenBank/DDBJ whole genome shotgun (WGS) entry which is preliminary data.</text>
</comment>
<accession>A0A935PWR8</accession>
<name>A0A935PWR8_9PROT</name>
<evidence type="ECO:0000313" key="4">
    <source>
        <dbReference type="Proteomes" id="UP000697998"/>
    </source>
</evidence>
<keyword evidence="1" id="KW-0732">Signal</keyword>
<gene>
    <name evidence="3" type="ORF">IPJ27_03940</name>
</gene>
<feature type="signal peptide" evidence="1">
    <location>
        <begin position="1"/>
        <end position="22"/>
    </location>
</feature>
<dbReference type="PROSITE" id="PS51257">
    <property type="entry name" value="PROKAR_LIPOPROTEIN"/>
    <property type="match status" value="1"/>
</dbReference>
<dbReference type="Proteomes" id="UP000697998">
    <property type="component" value="Unassembled WGS sequence"/>
</dbReference>
<dbReference type="Pfam" id="PF03886">
    <property type="entry name" value="ABC_trans_aux"/>
    <property type="match status" value="1"/>
</dbReference>
<dbReference type="AlphaFoldDB" id="A0A935PWR8"/>
<evidence type="ECO:0000256" key="1">
    <source>
        <dbReference type="SAM" id="SignalP"/>
    </source>
</evidence>
<dbReference type="Gene3D" id="3.40.50.10610">
    <property type="entry name" value="ABC-type transport auxiliary lipoprotein component"/>
    <property type="match status" value="1"/>
</dbReference>
<reference evidence="3 4" key="1">
    <citation type="submission" date="2020-10" db="EMBL/GenBank/DDBJ databases">
        <title>Connecting structure to function with the recovery of over 1000 high-quality activated sludge metagenome-assembled genomes encoding full-length rRNA genes using long-read sequencing.</title>
        <authorList>
            <person name="Singleton C.M."/>
            <person name="Petriglieri F."/>
            <person name="Kristensen J.M."/>
            <person name="Kirkegaard R.H."/>
            <person name="Michaelsen T.Y."/>
            <person name="Andersen M.H."/>
            <person name="Karst S.M."/>
            <person name="Dueholm M.S."/>
            <person name="Nielsen P.H."/>
            <person name="Albertsen M."/>
        </authorList>
    </citation>
    <scope>NUCLEOTIDE SEQUENCE [LARGE SCALE GENOMIC DNA]</scope>
    <source>
        <strain evidence="3">EsbW_18-Q3-R4-48_BATAC.285</strain>
    </source>
</reference>
<dbReference type="EMBL" id="JADJMH010000001">
    <property type="protein sequence ID" value="MBK7673969.1"/>
    <property type="molecule type" value="Genomic_DNA"/>
</dbReference>
<organism evidence="3 4">
    <name type="scientific">Candidatus Accumulibacter proximus</name>
    <dbReference type="NCBI Taxonomy" id="2954385"/>
    <lineage>
        <taxon>Bacteria</taxon>
        <taxon>Pseudomonadati</taxon>
        <taxon>Pseudomonadota</taxon>
        <taxon>Betaproteobacteria</taxon>
        <taxon>Candidatus Accumulibacter</taxon>
    </lineage>
</organism>
<feature type="domain" description="ABC-type transport auxiliary lipoprotein component" evidence="2">
    <location>
        <begin position="71"/>
        <end position="183"/>
    </location>
</feature>
<feature type="chain" id="PRO_5036886161" evidence="1">
    <location>
        <begin position="23"/>
        <end position="206"/>
    </location>
</feature>
<sequence length="206" mass="22628">MNRPLIILAACLLAACAGGARNAPPAAVYDFGPPVERLAEGGPWSSVALEIRAPYWFDSLGIEYRLLYENPLKLRSYAGSRWAGPPALLLSQRLRQQLGLVPVTGQTAVSCVLRLEIHEFSQLFDTPQRSRAMLQGNATLLDARHRIVAERWVASEQPAATDDARGGVTALVAASEELGRQLATWLNDLEKSSRLRHCRSTARENQ</sequence>